<evidence type="ECO:0000256" key="5">
    <source>
        <dbReference type="ARBA" id="ARBA00022692"/>
    </source>
</evidence>
<evidence type="ECO:0000256" key="9">
    <source>
        <dbReference type="SAM" id="Phobius"/>
    </source>
</evidence>
<dbReference type="InterPro" id="IPR007272">
    <property type="entry name" value="Sulf_transp_TsuA/YedE"/>
</dbReference>
<keyword evidence="6 9" id="KW-1133">Transmembrane helix</keyword>
<dbReference type="PANTHER" id="PTHR30574">
    <property type="entry name" value="INNER MEMBRANE PROTEIN YEDE"/>
    <property type="match status" value="1"/>
</dbReference>
<evidence type="ECO:0000313" key="11">
    <source>
        <dbReference type="Proteomes" id="UP001596053"/>
    </source>
</evidence>
<evidence type="ECO:0000256" key="6">
    <source>
        <dbReference type="ARBA" id="ARBA00022989"/>
    </source>
</evidence>
<name>A0ABW0IUM6_9HYPH</name>
<keyword evidence="5 9" id="KW-0812">Transmembrane</keyword>
<organism evidence="10 11">
    <name type="scientific">Bosea eneae</name>
    <dbReference type="NCBI Taxonomy" id="151454"/>
    <lineage>
        <taxon>Bacteria</taxon>
        <taxon>Pseudomonadati</taxon>
        <taxon>Pseudomonadota</taxon>
        <taxon>Alphaproteobacteria</taxon>
        <taxon>Hyphomicrobiales</taxon>
        <taxon>Boseaceae</taxon>
        <taxon>Bosea</taxon>
    </lineage>
</organism>
<reference evidence="11" key="1">
    <citation type="journal article" date="2019" name="Int. J. Syst. Evol. Microbiol.">
        <title>The Global Catalogue of Microorganisms (GCM) 10K type strain sequencing project: providing services to taxonomists for standard genome sequencing and annotation.</title>
        <authorList>
            <consortium name="The Broad Institute Genomics Platform"/>
            <consortium name="The Broad Institute Genome Sequencing Center for Infectious Disease"/>
            <person name="Wu L."/>
            <person name="Ma J."/>
        </authorList>
    </citation>
    <scope>NUCLEOTIDE SEQUENCE [LARGE SCALE GENOMIC DNA]</scope>
    <source>
        <strain evidence="11">NCAIM B.01391</strain>
    </source>
</reference>
<evidence type="ECO:0000256" key="7">
    <source>
        <dbReference type="ARBA" id="ARBA00023136"/>
    </source>
</evidence>
<comment type="similarity">
    <text evidence="8">Belongs to the TsuA/YedE (TC 9.B.102) family.</text>
</comment>
<dbReference type="RefSeq" id="WP_377799196.1">
    <property type="nucleotide sequence ID" value="NZ_JBHSLW010000022.1"/>
</dbReference>
<keyword evidence="11" id="KW-1185">Reference proteome</keyword>
<evidence type="ECO:0000256" key="8">
    <source>
        <dbReference type="ARBA" id="ARBA00035655"/>
    </source>
</evidence>
<dbReference type="EMBL" id="JBHSLW010000022">
    <property type="protein sequence ID" value="MFC5420801.1"/>
    <property type="molecule type" value="Genomic_DNA"/>
</dbReference>
<protein>
    <submittedName>
        <fullName evidence="10">YeeE/YedE family protein</fullName>
    </submittedName>
</protein>
<proteinExistence type="inferred from homology"/>
<evidence type="ECO:0000256" key="3">
    <source>
        <dbReference type="ARBA" id="ARBA00022475"/>
    </source>
</evidence>
<dbReference type="Proteomes" id="UP001596053">
    <property type="component" value="Unassembled WGS sequence"/>
</dbReference>
<keyword evidence="4" id="KW-0997">Cell inner membrane</keyword>
<evidence type="ECO:0000256" key="1">
    <source>
        <dbReference type="ARBA" id="ARBA00004429"/>
    </source>
</evidence>
<gene>
    <name evidence="10" type="ORF">ACFPOB_14680</name>
</gene>
<feature type="transmembrane region" description="Helical" evidence="9">
    <location>
        <begin position="75"/>
        <end position="94"/>
    </location>
</feature>
<keyword evidence="3" id="KW-1003">Cell membrane</keyword>
<evidence type="ECO:0000313" key="10">
    <source>
        <dbReference type="EMBL" id="MFC5420801.1"/>
    </source>
</evidence>
<keyword evidence="2" id="KW-0813">Transport</keyword>
<evidence type="ECO:0000256" key="2">
    <source>
        <dbReference type="ARBA" id="ARBA00022448"/>
    </source>
</evidence>
<evidence type="ECO:0000256" key="4">
    <source>
        <dbReference type="ARBA" id="ARBA00022519"/>
    </source>
</evidence>
<feature type="transmembrane region" description="Helical" evidence="9">
    <location>
        <begin position="114"/>
        <end position="134"/>
    </location>
</feature>
<sequence>MSAYWPSLIGGMLLGLSAIALLLLNGRIAGISGIVGRLLGGSQIPSNGAFLIGLLSGPPLYMLAFGNFPSVTIAAAWPLIVMAGLAVGIGTRMGSGCTSGHGILGLARFSKRSFAATAIFLFAGGVTATLMEFMR</sequence>
<comment type="subcellular location">
    <subcellularLocation>
        <location evidence="1">Cell inner membrane</location>
        <topology evidence="1">Multi-pass membrane protein</topology>
    </subcellularLocation>
</comment>
<comment type="caution">
    <text evidence="10">The sequence shown here is derived from an EMBL/GenBank/DDBJ whole genome shotgun (WGS) entry which is preliminary data.</text>
</comment>
<dbReference type="PANTHER" id="PTHR30574:SF1">
    <property type="entry name" value="SULPHUR TRANSPORT DOMAIN-CONTAINING PROTEIN"/>
    <property type="match status" value="1"/>
</dbReference>
<keyword evidence="7 9" id="KW-0472">Membrane</keyword>
<accession>A0ABW0IUM6</accession>